<dbReference type="EMBL" id="CP021920">
    <property type="protein sequence ID" value="ASB88237.1"/>
    <property type="molecule type" value="Genomic_DNA"/>
</dbReference>
<keyword evidence="2" id="KW-1185">Reference proteome</keyword>
<evidence type="ECO:0000313" key="1">
    <source>
        <dbReference type="EMBL" id="ASB88237.1"/>
    </source>
</evidence>
<name>A0ABM6LGA3_9BACI</name>
<accession>A0ABM6LGA3</accession>
<proteinExistence type="predicted"/>
<gene>
    <name evidence="1" type="ORF">S101395_01728</name>
</gene>
<reference evidence="1 2" key="1">
    <citation type="submission" date="2017-06" db="EMBL/GenBank/DDBJ databases">
        <title>Genome sequence of Bacillus sonorensis strain SRCM101395.</title>
        <authorList>
            <person name="Cho S.H."/>
        </authorList>
    </citation>
    <scope>NUCLEOTIDE SEQUENCE [LARGE SCALE GENOMIC DNA]</scope>
    <source>
        <strain evidence="1 2">SRCM101395</strain>
    </source>
</reference>
<sequence>MAEDKTIGLLMPQWQGGNNLPGAHLLNWEWSI</sequence>
<protein>
    <recommendedName>
        <fullName evidence="3">Arginase</fullName>
    </recommendedName>
</protein>
<evidence type="ECO:0000313" key="2">
    <source>
        <dbReference type="Proteomes" id="UP000196877"/>
    </source>
</evidence>
<evidence type="ECO:0008006" key="3">
    <source>
        <dbReference type="Google" id="ProtNLM"/>
    </source>
</evidence>
<dbReference type="Proteomes" id="UP000196877">
    <property type="component" value="Chromosome"/>
</dbReference>
<organism evidence="1 2">
    <name type="scientific">Bacillus sonorensis</name>
    <dbReference type="NCBI Taxonomy" id="119858"/>
    <lineage>
        <taxon>Bacteria</taxon>
        <taxon>Bacillati</taxon>
        <taxon>Bacillota</taxon>
        <taxon>Bacilli</taxon>
        <taxon>Bacillales</taxon>
        <taxon>Bacillaceae</taxon>
        <taxon>Bacillus</taxon>
    </lineage>
</organism>